<comment type="caution">
    <text evidence="4">The sequence shown here is derived from an EMBL/GenBank/DDBJ whole genome shotgun (WGS) entry which is preliminary data.</text>
</comment>
<sequence length="218" mass="25312">MIKPVNTDMAAYYAQRNNFDEEDVENPDGMDALDDIMEKLRDQLTDERVLELACGDGYWTDELAEYAEFVLATDINPNLIEQAQARELPEEIVEFAVVDALDPQVEGEFTACFAGFWWSHVKRQDQIEVIARIRKIIGKDGLLVLVDNSQVDTEKTVIARTDLEGNTFQIHTLPDGERYEILKNYYTSSTLRKRLGPLLKDMRIHYFEHYWMLTARLR</sequence>
<dbReference type="GO" id="GO:0032259">
    <property type="term" value="P:methylation"/>
    <property type="evidence" value="ECO:0007669"/>
    <property type="project" value="UniProtKB-KW"/>
</dbReference>
<proteinExistence type="predicted"/>
<dbReference type="Pfam" id="PF13649">
    <property type="entry name" value="Methyltransf_25"/>
    <property type="match status" value="1"/>
</dbReference>
<dbReference type="CDD" id="cd02440">
    <property type="entry name" value="AdoMet_MTases"/>
    <property type="match status" value="1"/>
</dbReference>
<keyword evidence="1 4" id="KW-0489">Methyltransferase</keyword>
<feature type="domain" description="Methyltransferase" evidence="3">
    <location>
        <begin position="49"/>
        <end position="141"/>
    </location>
</feature>
<protein>
    <submittedName>
        <fullName evidence="4">Methyltransferase family protein</fullName>
    </submittedName>
</protein>
<keyword evidence="5" id="KW-1185">Reference proteome</keyword>
<evidence type="ECO:0000256" key="1">
    <source>
        <dbReference type="ARBA" id="ARBA00022603"/>
    </source>
</evidence>
<evidence type="ECO:0000259" key="3">
    <source>
        <dbReference type="Pfam" id="PF13649"/>
    </source>
</evidence>
<dbReference type="InterPro" id="IPR041698">
    <property type="entry name" value="Methyltransf_25"/>
</dbReference>
<reference evidence="4 5" key="1">
    <citation type="submission" date="2019-03" db="EMBL/GenBank/DDBJ databases">
        <title>Genomic Encyclopedia of Type Strains, Phase IV (KMG-IV): sequencing the most valuable type-strain genomes for metagenomic binning, comparative biology and taxonomic classification.</title>
        <authorList>
            <person name="Goeker M."/>
        </authorList>
    </citation>
    <scope>NUCLEOTIDE SEQUENCE [LARGE SCALE GENOMIC DNA]</scope>
    <source>
        <strain evidence="4 5">DSM 18555</strain>
    </source>
</reference>
<evidence type="ECO:0000313" key="4">
    <source>
        <dbReference type="EMBL" id="TDN94602.1"/>
    </source>
</evidence>
<dbReference type="EMBL" id="SNWF01000004">
    <property type="protein sequence ID" value="TDN94602.1"/>
    <property type="molecule type" value="Genomic_DNA"/>
</dbReference>
<dbReference type="SUPFAM" id="SSF53335">
    <property type="entry name" value="S-adenosyl-L-methionine-dependent methyltransferases"/>
    <property type="match status" value="1"/>
</dbReference>
<accession>A0A4R6GI17</accession>
<gene>
    <name evidence="4" type="ORF">EV677_1153</name>
</gene>
<dbReference type="PANTHER" id="PTHR43861:SF1">
    <property type="entry name" value="TRANS-ACONITATE 2-METHYLTRANSFERASE"/>
    <property type="match status" value="1"/>
</dbReference>
<dbReference type="AlphaFoldDB" id="A0A4R6GI17"/>
<dbReference type="RefSeq" id="WP_112991321.1">
    <property type="nucleotide sequence ID" value="NZ_PTLZ01000001.1"/>
</dbReference>
<evidence type="ECO:0000313" key="5">
    <source>
        <dbReference type="Proteomes" id="UP000294737"/>
    </source>
</evidence>
<evidence type="ECO:0000256" key="2">
    <source>
        <dbReference type="ARBA" id="ARBA00022679"/>
    </source>
</evidence>
<organism evidence="4 5">
    <name type="scientific">Herminiimonas fonticola</name>
    <dbReference type="NCBI Taxonomy" id="303380"/>
    <lineage>
        <taxon>Bacteria</taxon>
        <taxon>Pseudomonadati</taxon>
        <taxon>Pseudomonadota</taxon>
        <taxon>Betaproteobacteria</taxon>
        <taxon>Burkholderiales</taxon>
        <taxon>Oxalobacteraceae</taxon>
        <taxon>Herminiimonas</taxon>
    </lineage>
</organism>
<dbReference type="GO" id="GO:0008168">
    <property type="term" value="F:methyltransferase activity"/>
    <property type="evidence" value="ECO:0007669"/>
    <property type="project" value="UniProtKB-KW"/>
</dbReference>
<name>A0A4R6GI17_9BURK</name>
<dbReference type="Proteomes" id="UP000294737">
    <property type="component" value="Unassembled WGS sequence"/>
</dbReference>
<keyword evidence="2 4" id="KW-0808">Transferase</keyword>
<dbReference type="OrthoDB" id="6006151at2"/>
<dbReference type="PANTHER" id="PTHR43861">
    <property type="entry name" value="TRANS-ACONITATE 2-METHYLTRANSFERASE-RELATED"/>
    <property type="match status" value="1"/>
</dbReference>
<dbReference type="Gene3D" id="3.40.50.150">
    <property type="entry name" value="Vaccinia Virus protein VP39"/>
    <property type="match status" value="1"/>
</dbReference>
<dbReference type="InterPro" id="IPR029063">
    <property type="entry name" value="SAM-dependent_MTases_sf"/>
</dbReference>